<sequence>MKQNDDCQVHYFTVFTVMMELILNDDTLQILTVKTWDFHAKINEKITQNSFSFCTHCSNHGRYCVVADKTAEERKKMIAIRDSLKEFHNILVYLQRVKSREKKQRDEALARLEETRRHLIEWISDQWPNKERRVDVVEEIITFLGDGKTDKFPWNSKGKARGVSSFLVQTSRFALEFAVMFASIYTTVTLCKTRQRNGRLQRENINVAPVNSRMFSTIRLDVLCGRG</sequence>
<organism evidence="1 2">
    <name type="scientific">Sesamum indicum</name>
    <name type="common">Oriental sesame</name>
    <name type="synonym">Sesamum orientale</name>
    <dbReference type="NCBI Taxonomy" id="4182"/>
    <lineage>
        <taxon>Eukaryota</taxon>
        <taxon>Viridiplantae</taxon>
        <taxon>Streptophyta</taxon>
        <taxon>Embryophyta</taxon>
        <taxon>Tracheophyta</taxon>
        <taxon>Spermatophyta</taxon>
        <taxon>Magnoliopsida</taxon>
        <taxon>eudicotyledons</taxon>
        <taxon>Gunneridae</taxon>
        <taxon>Pentapetalae</taxon>
        <taxon>asterids</taxon>
        <taxon>lamiids</taxon>
        <taxon>Lamiales</taxon>
        <taxon>Pedaliaceae</taxon>
        <taxon>Sesamum</taxon>
    </lineage>
</organism>
<keyword evidence="1" id="KW-1185">Reference proteome</keyword>
<protein>
    <submittedName>
        <fullName evidence="2">Uncharacterized protein LOC105174404</fullName>
    </submittedName>
</protein>
<reference evidence="1" key="1">
    <citation type="submission" date="2024-10" db="UniProtKB">
        <authorList>
            <consortium name="RefSeq"/>
        </authorList>
    </citation>
    <scope>NUCLEOTIDE SEQUENCE [LARGE SCALE GENOMIC DNA]</scope>
    <source>
        <strain evidence="1">cv. Zhongzhi No. 13</strain>
    </source>
</reference>
<dbReference type="KEGG" id="sind:105174404"/>
<name>A0A6I9U6B1_SESIN</name>
<dbReference type="GO" id="GO:0010020">
    <property type="term" value="P:chloroplast fission"/>
    <property type="evidence" value="ECO:0007669"/>
    <property type="project" value="InterPro"/>
</dbReference>
<dbReference type="GeneID" id="105174404"/>
<reference evidence="2" key="2">
    <citation type="submission" date="2025-08" db="UniProtKB">
        <authorList>
            <consortium name="RefSeq"/>
        </authorList>
    </citation>
    <scope>IDENTIFICATION</scope>
</reference>
<dbReference type="PANTHER" id="PTHR33600:SF5">
    <property type="entry name" value="PLASTID DIVISION PROTEIN PDV1"/>
    <property type="match status" value="1"/>
</dbReference>
<dbReference type="AlphaFoldDB" id="A0A6I9U6B1"/>
<evidence type="ECO:0000313" key="1">
    <source>
        <dbReference type="Proteomes" id="UP000504604"/>
    </source>
</evidence>
<accession>A0A6I9U6B1</accession>
<proteinExistence type="predicted"/>
<evidence type="ECO:0000313" key="2">
    <source>
        <dbReference type="RefSeq" id="XP_011094805.2"/>
    </source>
</evidence>
<dbReference type="PANTHER" id="PTHR33600">
    <property type="entry name" value="PLASTID DIVISION PROTEIN PDV2"/>
    <property type="match status" value="1"/>
</dbReference>
<dbReference type="Proteomes" id="UP000504604">
    <property type="component" value="Linkage group LG1"/>
</dbReference>
<dbReference type="InParanoid" id="A0A6I9U6B1"/>
<dbReference type="InterPro" id="IPR038939">
    <property type="entry name" value="PDV1/PDV2"/>
</dbReference>
<gene>
    <name evidence="2" type="primary">LOC105174404</name>
</gene>
<dbReference type="OrthoDB" id="1892915at2759"/>
<dbReference type="RefSeq" id="XP_011094805.2">
    <property type="nucleotide sequence ID" value="XM_011096503.2"/>
</dbReference>